<dbReference type="Pfam" id="PF23041">
    <property type="entry name" value="DUF7036"/>
    <property type="match status" value="2"/>
</dbReference>
<protein>
    <recommendedName>
        <fullName evidence="3">DUF7036 domain-containing protein</fullName>
    </recommendedName>
</protein>
<evidence type="ECO:0000313" key="4">
    <source>
        <dbReference type="EMBL" id="KAF9679490.1"/>
    </source>
</evidence>
<keyword evidence="2" id="KW-0812">Transmembrane</keyword>
<dbReference type="OrthoDB" id="687571at2759"/>
<feature type="compositionally biased region" description="Basic residues" evidence="1">
    <location>
        <begin position="424"/>
        <end position="458"/>
    </location>
</feature>
<sequence length="596" mass="65678">MGKVGNGVNGSEEEQGIGTSDENGEQNVERRFCCFGCKDNFIVTRFTGFRCVFVLLLSVAALLSALFWLPPFLKFADQGGLDLDYRFKGRSLFYFNFLNSYGFLDLRIFGQGRNTSEELWYRSSHNKVVFCVSKSSTDDKSLYRGHEWLVLLGAASIILPSSVMTIEFDHDIVASFLVNKSASLLEDNILKLQDDIFDEMNVPNTKVVVLSLEPFTGSNITKVMFGVDPLQNDSKISSTDQSLIRGLFGSLVVNDSSLRLTKSLFGDAFSFEVLKFPGGITIIPPQSAFLLQKVRIPFNFTLNFSIFQTRENFAELKSQLRTGLHLTTRENLYINLWNSQGSTVAPPTTVLSSVILVIGNTPRLKQLAQTIRGHSKNLGLNNTVFGKVKQVRLSSILQHSLHGGEGSAPSPSPTPLPSPPDPQHHHRHRHSRHHHHHHHHHHRHHHHHHHHHRHRHHAYAPAISPVPPTKRSAPAPEPAPLKSSPAPHNSNGAKPSGCQFGCKRRFTGNGRKGSHLAPSNAPSSSHFSATSPQPDNGPPSLSPTPSQFSQTIPVSSPLPNVVLAHAQPPSGGKPKEHSDTMVPVSPSPAPSSCEYI</sequence>
<comment type="caution">
    <text evidence="4">The sequence shown here is derived from an EMBL/GenBank/DDBJ whole genome shotgun (WGS) entry which is preliminary data.</text>
</comment>
<feature type="compositionally biased region" description="Pro residues" evidence="1">
    <location>
        <begin position="410"/>
        <end position="421"/>
    </location>
</feature>
<evidence type="ECO:0000256" key="2">
    <source>
        <dbReference type="SAM" id="Phobius"/>
    </source>
</evidence>
<keyword evidence="2" id="KW-0472">Membrane</keyword>
<feature type="transmembrane region" description="Helical" evidence="2">
    <location>
        <begin position="51"/>
        <end position="71"/>
    </location>
</feature>
<dbReference type="EMBL" id="JADGMS010000006">
    <property type="protein sequence ID" value="KAF9679490.1"/>
    <property type="molecule type" value="Genomic_DNA"/>
</dbReference>
<proteinExistence type="predicted"/>
<feature type="domain" description="DUF7036" evidence="3">
    <location>
        <begin position="299"/>
        <end position="386"/>
    </location>
</feature>
<dbReference type="AlphaFoldDB" id="A0A835MW31"/>
<gene>
    <name evidence="4" type="ORF">SADUNF_Sadunf06G0020300</name>
</gene>
<feature type="compositionally biased region" description="Polar residues" evidence="1">
    <location>
        <begin position="543"/>
        <end position="558"/>
    </location>
</feature>
<feature type="region of interest" description="Disordered" evidence="1">
    <location>
        <begin position="1"/>
        <end position="23"/>
    </location>
</feature>
<feature type="compositionally biased region" description="Polar residues" evidence="1">
    <location>
        <begin position="520"/>
        <end position="534"/>
    </location>
</feature>
<reference evidence="4 5" key="1">
    <citation type="submission" date="2020-10" db="EMBL/GenBank/DDBJ databases">
        <title>Plant Genome Project.</title>
        <authorList>
            <person name="Zhang R.-G."/>
        </authorList>
    </citation>
    <scope>NUCLEOTIDE SEQUENCE [LARGE SCALE GENOMIC DNA]</scope>
    <source>
        <strain evidence="4">FAFU-HL-1</strain>
        <tissue evidence="4">Leaf</tissue>
    </source>
</reference>
<feature type="region of interest" description="Disordered" evidence="1">
    <location>
        <begin position="400"/>
        <end position="596"/>
    </location>
</feature>
<dbReference type="PANTHER" id="PTHR33826:SF2">
    <property type="entry name" value="HYDROXYPROLINE-RICH GLYCOPROTEIN FAMILY PROTEIN"/>
    <property type="match status" value="1"/>
</dbReference>
<dbReference type="PANTHER" id="PTHR33826">
    <property type="entry name" value="F20B24.21"/>
    <property type="match status" value="1"/>
</dbReference>
<name>A0A835MW31_9ROSI</name>
<dbReference type="Proteomes" id="UP000657918">
    <property type="component" value="Unassembled WGS sequence"/>
</dbReference>
<organism evidence="4 5">
    <name type="scientific">Salix dunnii</name>
    <dbReference type="NCBI Taxonomy" id="1413687"/>
    <lineage>
        <taxon>Eukaryota</taxon>
        <taxon>Viridiplantae</taxon>
        <taxon>Streptophyta</taxon>
        <taxon>Embryophyta</taxon>
        <taxon>Tracheophyta</taxon>
        <taxon>Spermatophyta</taxon>
        <taxon>Magnoliopsida</taxon>
        <taxon>eudicotyledons</taxon>
        <taxon>Gunneridae</taxon>
        <taxon>Pentapetalae</taxon>
        <taxon>rosids</taxon>
        <taxon>fabids</taxon>
        <taxon>Malpighiales</taxon>
        <taxon>Salicaceae</taxon>
        <taxon>Saliceae</taxon>
        <taxon>Salix</taxon>
    </lineage>
</organism>
<evidence type="ECO:0000256" key="1">
    <source>
        <dbReference type="SAM" id="MobiDB-lite"/>
    </source>
</evidence>
<keyword evidence="2" id="KW-1133">Transmembrane helix</keyword>
<accession>A0A835MW31</accession>
<evidence type="ECO:0000259" key="3">
    <source>
        <dbReference type="Pfam" id="PF23041"/>
    </source>
</evidence>
<dbReference type="InterPro" id="IPR055464">
    <property type="entry name" value="DUF7036"/>
</dbReference>
<feature type="domain" description="DUF7036" evidence="3">
    <location>
        <begin position="175"/>
        <end position="266"/>
    </location>
</feature>
<evidence type="ECO:0000313" key="5">
    <source>
        <dbReference type="Proteomes" id="UP000657918"/>
    </source>
</evidence>
<keyword evidence="5" id="KW-1185">Reference proteome</keyword>